<dbReference type="GO" id="GO:0003677">
    <property type="term" value="F:DNA binding"/>
    <property type="evidence" value="ECO:0007669"/>
    <property type="project" value="InterPro"/>
</dbReference>
<gene>
    <name evidence="3" type="ORF">SAMN06265218_105180</name>
</gene>
<reference evidence="3 4" key="1">
    <citation type="submission" date="2017-05" db="EMBL/GenBank/DDBJ databases">
        <authorList>
            <person name="Varghese N."/>
            <person name="Submissions S."/>
        </authorList>
    </citation>
    <scope>NUCLEOTIDE SEQUENCE [LARGE SCALE GENOMIC DNA]</scope>
    <source>
        <strain evidence="3 4">DSM 21194</strain>
    </source>
</reference>
<protein>
    <submittedName>
        <fullName evidence="3">Helix-turn-helix domain-containing protein</fullName>
    </submittedName>
</protein>
<feature type="transmembrane region" description="Helical" evidence="2">
    <location>
        <begin position="154"/>
        <end position="174"/>
    </location>
</feature>
<evidence type="ECO:0000313" key="3">
    <source>
        <dbReference type="EMBL" id="SMO56187.1"/>
    </source>
</evidence>
<evidence type="ECO:0000256" key="2">
    <source>
        <dbReference type="SAM" id="Phobius"/>
    </source>
</evidence>
<dbReference type="AlphaFoldDB" id="A0A521C9M7"/>
<feature type="region of interest" description="Disordered" evidence="1">
    <location>
        <begin position="181"/>
        <end position="226"/>
    </location>
</feature>
<proteinExistence type="predicted"/>
<keyword evidence="2" id="KW-1133">Transmembrane helix</keyword>
<dbReference type="RefSeq" id="WP_142713931.1">
    <property type="nucleotide sequence ID" value="NZ_FXTH01000005.1"/>
</dbReference>
<sequence>MPSLGNDLATIRKSRGISLEEIYRSTKIPKAVLASIEDDTIFSDIGSNPTYIRSYVRSYAKALSIEERKIVHALNKVEKGSYSGSLIEEEQRQKMPEEANSKEDEPSAKGEAKEEVAHEETENPLLKSQEVSKVDWANMGRQFQPTRTARSNRWIIASVVIVLAVAAFWGYWYYLRGEGPSAGKTTPQESPAQTTTPADSPDLDTGTAFDGDSALRQTSPQFTGPRETLPDTLSIVLYAAYGKLEPVRVYTDILDELNPYWIETGEAIRFDFVNDFHFRNGEGNIILLMNGRVISDFRERFLNPETNRIEIHRSFFEGDSKWLQPPPDTLNIDVPPPSVIHTLQY</sequence>
<evidence type="ECO:0000313" key="4">
    <source>
        <dbReference type="Proteomes" id="UP000317593"/>
    </source>
</evidence>
<keyword evidence="4" id="KW-1185">Reference proteome</keyword>
<accession>A0A521C9M7</accession>
<evidence type="ECO:0000256" key="1">
    <source>
        <dbReference type="SAM" id="MobiDB-lite"/>
    </source>
</evidence>
<dbReference type="OrthoDB" id="1523439at2"/>
<keyword evidence="2" id="KW-0472">Membrane</keyword>
<feature type="compositionally biased region" description="Polar residues" evidence="1">
    <location>
        <begin position="183"/>
        <end position="198"/>
    </location>
</feature>
<name>A0A521C9M7_9BACT</name>
<feature type="region of interest" description="Disordered" evidence="1">
    <location>
        <begin position="85"/>
        <end position="131"/>
    </location>
</feature>
<dbReference type="EMBL" id="FXTH01000005">
    <property type="protein sequence ID" value="SMO56187.1"/>
    <property type="molecule type" value="Genomic_DNA"/>
</dbReference>
<dbReference type="Pfam" id="PF13413">
    <property type="entry name" value="HTH_25"/>
    <property type="match status" value="1"/>
</dbReference>
<organism evidence="3 4">
    <name type="scientific">Fodinibius sediminis</name>
    <dbReference type="NCBI Taxonomy" id="1214077"/>
    <lineage>
        <taxon>Bacteria</taxon>
        <taxon>Pseudomonadati</taxon>
        <taxon>Balneolota</taxon>
        <taxon>Balneolia</taxon>
        <taxon>Balneolales</taxon>
        <taxon>Balneolaceae</taxon>
        <taxon>Fodinibius</taxon>
    </lineage>
</organism>
<dbReference type="InterPro" id="IPR010982">
    <property type="entry name" value="Lambda_DNA-bd_dom_sf"/>
</dbReference>
<keyword evidence="2" id="KW-0812">Transmembrane</keyword>
<dbReference type="PANTHER" id="PTHR34475:SF1">
    <property type="entry name" value="CYTOSKELETON PROTEIN RODZ"/>
    <property type="match status" value="1"/>
</dbReference>
<feature type="compositionally biased region" description="Basic and acidic residues" evidence="1">
    <location>
        <begin position="89"/>
        <end position="121"/>
    </location>
</feature>
<dbReference type="Proteomes" id="UP000317593">
    <property type="component" value="Unassembled WGS sequence"/>
</dbReference>
<dbReference type="PANTHER" id="PTHR34475">
    <property type="match status" value="1"/>
</dbReference>
<dbReference type="InterPro" id="IPR050400">
    <property type="entry name" value="Bact_Cytoskel_RodZ"/>
</dbReference>
<dbReference type="Gene3D" id="1.10.260.40">
    <property type="entry name" value="lambda repressor-like DNA-binding domains"/>
    <property type="match status" value="1"/>
</dbReference>